<keyword evidence="1" id="KW-1133">Transmembrane helix</keyword>
<name>A0A1I6BC35_9BACI</name>
<proteinExistence type="predicted"/>
<protein>
    <recommendedName>
        <fullName evidence="4">DUF3955 domain-containing protein</fullName>
    </recommendedName>
</protein>
<dbReference type="GeneID" id="93712044"/>
<evidence type="ECO:0000313" key="3">
    <source>
        <dbReference type="Proteomes" id="UP000182762"/>
    </source>
</evidence>
<gene>
    <name evidence="2" type="ORF">SAMN02745910_03441</name>
</gene>
<keyword evidence="1" id="KW-0812">Transmembrane</keyword>
<organism evidence="2 3">
    <name type="scientific">Priestia endophytica DSM 13796</name>
    <dbReference type="NCBI Taxonomy" id="1121089"/>
    <lineage>
        <taxon>Bacteria</taxon>
        <taxon>Bacillati</taxon>
        <taxon>Bacillota</taxon>
        <taxon>Bacilli</taxon>
        <taxon>Bacillales</taxon>
        <taxon>Bacillaceae</taxon>
        <taxon>Priestia</taxon>
    </lineage>
</organism>
<dbReference type="EMBL" id="FOXX01000009">
    <property type="protein sequence ID" value="SFQ78506.1"/>
    <property type="molecule type" value="Genomic_DNA"/>
</dbReference>
<accession>A0A1I6BC35</accession>
<dbReference type="InterPro" id="IPR058725">
    <property type="entry name" value="YczF"/>
</dbReference>
<comment type="caution">
    <text evidence="2">The sequence shown here is derived from an EMBL/GenBank/DDBJ whole genome shotgun (WGS) entry which is preliminary data.</text>
</comment>
<dbReference type="Proteomes" id="UP000182762">
    <property type="component" value="Unassembled WGS sequence"/>
</dbReference>
<evidence type="ECO:0000256" key="1">
    <source>
        <dbReference type="SAM" id="Phobius"/>
    </source>
</evidence>
<keyword evidence="1" id="KW-0472">Membrane</keyword>
<dbReference type="Pfam" id="PF26310">
    <property type="entry name" value="YczF"/>
    <property type="match status" value="1"/>
</dbReference>
<sequence>MMKVLAITLIVFLLSILNLLFMDFLLGFDFSESVLHLLNPFWVISSAEYVMLAGLFLLVIGQQIYTIVKKRANKQDESN</sequence>
<evidence type="ECO:0000313" key="2">
    <source>
        <dbReference type="EMBL" id="SFQ78506.1"/>
    </source>
</evidence>
<evidence type="ECO:0008006" key="4">
    <source>
        <dbReference type="Google" id="ProtNLM"/>
    </source>
</evidence>
<keyword evidence="3" id="KW-1185">Reference proteome</keyword>
<reference evidence="2 3" key="1">
    <citation type="submission" date="2016-10" db="EMBL/GenBank/DDBJ databases">
        <authorList>
            <person name="Varghese N."/>
            <person name="Submissions S."/>
        </authorList>
    </citation>
    <scope>NUCLEOTIDE SEQUENCE [LARGE SCALE GENOMIC DNA]</scope>
    <source>
        <strain evidence="2 3">DSM 13796</strain>
    </source>
</reference>
<feature type="transmembrane region" description="Helical" evidence="1">
    <location>
        <begin position="41"/>
        <end position="61"/>
    </location>
</feature>
<dbReference type="RefSeq" id="WP_139210365.1">
    <property type="nucleotide sequence ID" value="NZ_FOXX01000009.1"/>
</dbReference>